<dbReference type="AlphaFoldDB" id="B5EFL0"/>
<keyword evidence="1 3" id="KW-0808">Transferase</keyword>
<reference evidence="3 4" key="2">
    <citation type="journal article" date="2010" name="BMC Genomics">
        <title>The genome of Geobacter bemidjiensis, exemplar for the subsurface clade of Geobacter species that predominate in Fe(III)-reducing subsurface environments.</title>
        <authorList>
            <person name="Aklujkar M."/>
            <person name="Young N.D."/>
            <person name="Holmes D."/>
            <person name="Chavan M."/>
            <person name="Risso C."/>
            <person name="Kiss H.E."/>
            <person name="Han C.S."/>
            <person name="Land M.L."/>
            <person name="Lovley D.R."/>
        </authorList>
    </citation>
    <scope>NUCLEOTIDE SEQUENCE [LARGE SCALE GENOMIC DNA]</scope>
    <source>
        <strain evidence="4">ATCC BAA-1014 / DSM 16622 / JCM 12645 / Bem</strain>
    </source>
</reference>
<dbReference type="HOGENOM" id="CLU_056435_5_3_7"/>
<dbReference type="InterPro" id="IPR041698">
    <property type="entry name" value="Methyltransf_25"/>
</dbReference>
<dbReference type="Proteomes" id="UP000008825">
    <property type="component" value="Chromosome"/>
</dbReference>
<dbReference type="PANTHER" id="PTHR43861">
    <property type="entry name" value="TRANS-ACONITATE 2-METHYLTRANSFERASE-RELATED"/>
    <property type="match status" value="1"/>
</dbReference>
<accession>B5EFL0</accession>
<keyword evidence="4" id="KW-1185">Reference proteome</keyword>
<dbReference type="Gene3D" id="3.40.50.150">
    <property type="entry name" value="Vaccinia Virus protein VP39"/>
    <property type="match status" value="1"/>
</dbReference>
<sequence>MDGDRIKWDQRYRDVERFFSLGPSRFLADSFARVLSLVRGRRALDLACGEGRNSIYLAQQGFEVSGVDISPVGLERGKRRAAELGVPVEFIEADLDHWRPQESYDLILNFNFLMRDLIPALIEALSPGGVVLMETILDAPGLQGEHRRDYLLQPGELGNIFEEFEGKVLLLEEDGAQEIPVARVLFQKRL</sequence>
<reference evidence="3 4" key="1">
    <citation type="submission" date="2008-07" db="EMBL/GenBank/DDBJ databases">
        <title>Complete sequence of Geobacter bemidjiensis BEM.</title>
        <authorList>
            <consortium name="US DOE Joint Genome Institute"/>
            <person name="Lucas S."/>
            <person name="Copeland A."/>
            <person name="Lapidus A."/>
            <person name="Glavina del Rio T."/>
            <person name="Dalin E."/>
            <person name="Tice H."/>
            <person name="Bruce D."/>
            <person name="Goodwin L."/>
            <person name="Pitluck S."/>
            <person name="Kiss H."/>
            <person name="Brettin T."/>
            <person name="Detter J.C."/>
            <person name="Han C."/>
            <person name="Kuske C.R."/>
            <person name="Schmutz J."/>
            <person name="Larimer F."/>
            <person name="Land M."/>
            <person name="Hauser L."/>
            <person name="Kyrpides N."/>
            <person name="Lykidis A."/>
            <person name="Lovley D."/>
            <person name="Richardson P."/>
        </authorList>
    </citation>
    <scope>NUCLEOTIDE SEQUENCE [LARGE SCALE GENOMIC DNA]</scope>
    <source>
        <strain evidence="4">ATCC BAA-1014 / DSM 16622 / JCM 12645 / Bem</strain>
    </source>
</reference>
<dbReference type="InterPro" id="IPR029063">
    <property type="entry name" value="SAM-dependent_MTases_sf"/>
</dbReference>
<protein>
    <submittedName>
        <fullName evidence="3">SAM-dependent methyltransferase</fullName>
    </submittedName>
</protein>
<dbReference type="Pfam" id="PF13649">
    <property type="entry name" value="Methyltransf_25"/>
    <property type="match status" value="1"/>
</dbReference>
<evidence type="ECO:0000313" key="3">
    <source>
        <dbReference type="EMBL" id="ACH37914.1"/>
    </source>
</evidence>
<feature type="domain" description="Methyltransferase" evidence="2">
    <location>
        <begin position="44"/>
        <end position="129"/>
    </location>
</feature>
<dbReference type="GO" id="GO:0032259">
    <property type="term" value="P:methylation"/>
    <property type="evidence" value="ECO:0007669"/>
    <property type="project" value="UniProtKB-KW"/>
</dbReference>
<dbReference type="GO" id="GO:0008168">
    <property type="term" value="F:methyltransferase activity"/>
    <property type="evidence" value="ECO:0007669"/>
    <property type="project" value="UniProtKB-KW"/>
</dbReference>
<gene>
    <name evidence="3" type="ordered locus">Gbem_0893</name>
</gene>
<organism evidence="3 4">
    <name type="scientific">Citrifermentans bemidjiense (strain ATCC BAA-1014 / DSM 16622 / JCM 12645 / Bem)</name>
    <name type="common">Geobacter bemidjiensis</name>
    <dbReference type="NCBI Taxonomy" id="404380"/>
    <lineage>
        <taxon>Bacteria</taxon>
        <taxon>Pseudomonadati</taxon>
        <taxon>Thermodesulfobacteriota</taxon>
        <taxon>Desulfuromonadia</taxon>
        <taxon>Geobacterales</taxon>
        <taxon>Geobacteraceae</taxon>
        <taxon>Citrifermentans</taxon>
    </lineage>
</organism>
<evidence type="ECO:0000313" key="4">
    <source>
        <dbReference type="Proteomes" id="UP000008825"/>
    </source>
</evidence>
<evidence type="ECO:0000256" key="1">
    <source>
        <dbReference type="ARBA" id="ARBA00022679"/>
    </source>
</evidence>
<evidence type="ECO:0000259" key="2">
    <source>
        <dbReference type="Pfam" id="PF13649"/>
    </source>
</evidence>
<dbReference type="KEGG" id="gbm:Gbem_0893"/>
<dbReference type="SUPFAM" id="SSF53335">
    <property type="entry name" value="S-adenosyl-L-methionine-dependent methyltransferases"/>
    <property type="match status" value="1"/>
</dbReference>
<name>B5EFL0_CITBB</name>
<proteinExistence type="predicted"/>
<keyword evidence="3" id="KW-0489">Methyltransferase</keyword>
<dbReference type="EMBL" id="CP001124">
    <property type="protein sequence ID" value="ACH37914.1"/>
    <property type="molecule type" value="Genomic_DNA"/>
</dbReference>
<dbReference type="RefSeq" id="WP_012529326.1">
    <property type="nucleotide sequence ID" value="NC_011146.1"/>
</dbReference>
<dbReference type="eggNOG" id="COG2227">
    <property type="taxonomic scope" value="Bacteria"/>
</dbReference>
<dbReference type="STRING" id="404380.Gbem_0893"/>
<dbReference type="CDD" id="cd02440">
    <property type="entry name" value="AdoMet_MTases"/>
    <property type="match status" value="1"/>
</dbReference>
<dbReference type="OrthoDB" id="5298787at2"/>